<name>A0A329U190_9FIRM</name>
<accession>A0A329U190</accession>
<dbReference type="OrthoDB" id="9792074at2"/>
<dbReference type="InterPro" id="IPR003709">
    <property type="entry name" value="VanY-like_core_dom"/>
</dbReference>
<dbReference type="Proteomes" id="UP000251144">
    <property type="component" value="Unassembled WGS sequence"/>
</dbReference>
<dbReference type="PANTHER" id="PTHR34385">
    <property type="entry name" value="D-ALANYL-D-ALANINE CARBOXYPEPTIDASE"/>
    <property type="match status" value="1"/>
</dbReference>
<keyword evidence="3" id="KW-0121">Carboxypeptidase</keyword>
<feature type="compositionally biased region" description="Basic residues" evidence="1">
    <location>
        <begin position="7"/>
        <end position="20"/>
    </location>
</feature>
<keyword evidence="3" id="KW-0645">Protease</keyword>
<dbReference type="InterPro" id="IPR058193">
    <property type="entry name" value="VanY/YodJ_core_dom"/>
</dbReference>
<evidence type="ECO:0000259" key="2">
    <source>
        <dbReference type="Pfam" id="PF02557"/>
    </source>
</evidence>
<dbReference type="AlphaFoldDB" id="A0A329U190"/>
<organism evidence="3 4">
    <name type="scientific">Faecalibacterium prausnitzii</name>
    <dbReference type="NCBI Taxonomy" id="853"/>
    <lineage>
        <taxon>Bacteria</taxon>
        <taxon>Bacillati</taxon>
        <taxon>Bacillota</taxon>
        <taxon>Clostridia</taxon>
        <taxon>Eubacteriales</taxon>
        <taxon>Oscillospiraceae</taxon>
        <taxon>Faecalibacterium</taxon>
    </lineage>
</organism>
<dbReference type="Gene3D" id="3.30.1380.10">
    <property type="match status" value="1"/>
</dbReference>
<evidence type="ECO:0000256" key="1">
    <source>
        <dbReference type="SAM" id="MobiDB-lite"/>
    </source>
</evidence>
<comment type="caution">
    <text evidence="3">The sequence shown here is derived from an EMBL/GenBank/DDBJ whole genome shotgun (WGS) entry which is preliminary data.</text>
</comment>
<dbReference type="Pfam" id="PF02557">
    <property type="entry name" value="VanY"/>
    <property type="match status" value="1"/>
</dbReference>
<dbReference type="RefSeq" id="WP_158400361.1">
    <property type="nucleotide sequence ID" value="NZ_PRLB01000002.1"/>
</dbReference>
<sequence>MNPSAPHPHRRRLTRAEVRRRRRSRAIRRVAGLTVILCVAVGGVSFLFTRHAVVPSASAASAISMPAQSIADSTVSSAENTAAPANTLGLTADEARAMLADPLMVLVNHTSKMPDDYTFDTKECGSATAVNKTLQTVACDAFLSMQKAAAADGVTVWMQSGYRSVKYQTSLYERKTKYYLDKGYDNATAKEKAAAVVNPPGYSEHNCGLAADLNSPEHTGLDEGFEKTAAFRWLCEHAGDYGFILRYPKDAEDKTEIIYEPWHWRYVGVENAAKINASGLCFEDYIETLQRIAAEG</sequence>
<dbReference type="InterPro" id="IPR009045">
    <property type="entry name" value="Zn_M74/Hedgehog-like"/>
</dbReference>
<dbReference type="EMBL" id="PRLB01000002">
    <property type="protein sequence ID" value="RAW55054.1"/>
    <property type="molecule type" value="Genomic_DNA"/>
</dbReference>
<dbReference type="PANTHER" id="PTHR34385:SF1">
    <property type="entry name" value="PEPTIDOGLYCAN L-ALANYL-D-GLUTAMATE ENDOPEPTIDASE CWLK"/>
    <property type="match status" value="1"/>
</dbReference>
<evidence type="ECO:0000313" key="3">
    <source>
        <dbReference type="EMBL" id="RAW55054.1"/>
    </source>
</evidence>
<feature type="region of interest" description="Disordered" evidence="1">
    <location>
        <begin position="1"/>
        <end position="20"/>
    </location>
</feature>
<dbReference type="CDD" id="cd14852">
    <property type="entry name" value="LD-carboxypeptidase"/>
    <property type="match status" value="1"/>
</dbReference>
<dbReference type="GO" id="GO:0004180">
    <property type="term" value="F:carboxypeptidase activity"/>
    <property type="evidence" value="ECO:0007669"/>
    <property type="project" value="UniProtKB-KW"/>
</dbReference>
<gene>
    <name evidence="3" type="ORF">C4N26_03590</name>
</gene>
<dbReference type="SUPFAM" id="SSF55166">
    <property type="entry name" value="Hedgehog/DD-peptidase"/>
    <property type="match status" value="1"/>
</dbReference>
<dbReference type="GO" id="GO:0006508">
    <property type="term" value="P:proteolysis"/>
    <property type="evidence" value="ECO:0007669"/>
    <property type="project" value="InterPro"/>
</dbReference>
<proteinExistence type="predicted"/>
<protein>
    <submittedName>
        <fullName evidence="3">D-alanyl-D-alanine carboxypeptidase</fullName>
    </submittedName>
</protein>
<feature type="domain" description="D-alanyl-D-alanine carboxypeptidase-like core" evidence="2">
    <location>
        <begin position="132"/>
        <end position="268"/>
    </location>
</feature>
<reference evidence="3 4" key="1">
    <citation type="submission" date="2018-02" db="EMBL/GenBank/DDBJ databases">
        <title>Complete genome sequencing of Faecalibacterium prausnitzii strains isolated from the human gut.</title>
        <authorList>
            <person name="Fitzgerald B.C."/>
            <person name="Shkoporov A.N."/>
            <person name="Ross P.R."/>
            <person name="Hill C."/>
        </authorList>
    </citation>
    <scope>NUCLEOTIDE SEQUENCE [LARGE SCALE GENOMIC DNA]</scope>
    <source>
        <strain evidence="3 4">APC942/32-1</strain>
    </source>
</reference>
<dbReference type="InterPro" id="IPR052179">
    <property type="entry name" value="DD-CPase-like"/>
</dbReference>
<evidence type="ECO:0000313" key="4">
    <source>
        <dbReference type="Proteomes" id="UP000251144"/>
    </source>
</evidence>
<keyword evidence="3" id="KW-0378">Hydrolase</keyword>